<organism evidence="2">
    <name type="scientific">marine metagenome</name>
    <dbReference type="NCBI Taxonomy" id="408172"/>
    <lineage>
        <taxon>unclassified sequences</taxon>
        <taxon>metagenomes</taxon>
        <taxon>ecological metagenomes</taxon>
    </lineage>
</organism>
<dbReference type="PROSITE" id="PS51819">
    <property type="entry name" value="VOC"/>
    <property type="match status" value="1"/>
</dbReference>
<dbReference type="InterPro" id="IPR029068">
    <property type="entry name" value="Glyas_Bleomycin-R_OHBP_Dase"/>
</dbReference>
<proteinExistence type="predicted"/>
<reference evidence="2" key="1">
    <citation type="submission" date="2018-05" db="EMBL/GenBank/DDBJ databases">
        <authorList>
            <person name="Lanie J.A."/>
            <person name="Ng W.-L."/>
            <person name="Kazmierczak K.M."/>
            <person name="Andrzejewski T.M."/>
            <person name="Davidsen T.M."/>
            <person name="Wayne K.J."/>
            <person name="Tettelin H."/>
            <person name="Glass J.I."/>
            <person name="Rusch D."/>
            <person name="Podicherti R."/>
            <person name="Tsui H.-C.T."/>
            <person name="Winkler M.E."/>
        </authorList>
    </citation>
    <scope>NUCLEOTIDE SEQUENCE</scope>
</reference>
<accession>A0A382G1S3</accession>
<feature type="domain" description="VOC" evidence="1">
    <location>
        <begin position="3"/>
        <end position="132"/>
    </location>
</feature>
<name>A0A382G1S3_9ZZZZ</name>
<dbReference type="AlphaFoldDB" id="A0A382G1S3"/>
<dbReference type="EMBL" id="UINC01053086">
    <property type="protein sequence ID" value="SVB69180.1"/>
    <property type="molecule type" value="Genomic_DNA"/>
</dbReference>
<evidence type="ECO:0000313" key="2">
    <source>
        <dbReference type="EMBL" id="SVB69180.1"/>
    </source>
</evidence>
<protein>
    <recommendedName>
        <fullName evidence="1">VOC domain-containing protein</fullName>
    </recommendedName>
</protein>
<gene>
    <name evidence="2" type="ORF">METZ01_LOCUS222034</name>
</gene>
<dbReference type="SUPFAM" id="SSF54593">
    <property type="entry name" value="Glyoxalase/Bleomycin resistance protein/Dihydroxybiphenyl dioxygenase"/>
    <property type="match status" value="1"/>
</dbReference>
<dbReference type="InterPro" id="IPR037523">
    <property type="entry name" value="VOC_core"/>
</dbReference>
<evidence type="ECO:0000259" key="1">
    <source>
        <dbReference type="PROSITE" id="PS51819"/>
    </source>
</evidence>
<sequence length="255" mass="28231">MLRLRQICLVAPELTKSVAQLESVLGLKTCFHDPGVEKYGLNNALLPIGTNFLEVVAPFRDGTTAQRYMDRRGGSGGYMVIMQCDDVEKRRHRMAELNIQIINNIDIEHAQFTSIQMHPKDTGGAIMETGTDNRGGQFDGPWGPAGDNWKSCVQTEIVSALTGAELQSKNPKALAVRWAEVLDIPLGSTAHANHRLQLENATLRFTDIQDKRGEGLRSLDIKTADREELMRRATILGCGVNDNTVLINGIYFNLL</sequence>
<dbReference type="Gene3D" id="3.10.180.10">
    <property type="entry name" value="2,3-Dihydroxybiphenyl 1,2-Dioxygenase, domain 1"/>
    <property type="match status" value="1"/>
</dbReference>